<comment type="pathway">
    <text evidence="1 8">Carbohydrate degradation; glycolysis; D-glyceraldehyde 3-phosphate and glycerone phosphate from D-glucose: step 2/4.</text>
</comment>
<proteinExistence type="inferred from homology"/>
<accession>A0A9W7GEI0</accession>
<keyword evidence="12" id="KW-1185">Reference proteome</keyword>
<dbReference type="InterPro" id="IPR023096">
    <property type="entry name" value="G6P_Isomerase_C"/>
</dbReference>
<organism evidence="11 12">
    <name type="scientific">Triparma columacea</name>
    <dbReference type="NCBI Taxonomy" id="722753"/>
    <lineage>
        <taxon>Eukaryota</taxon>
        <taxon>Sar</taxon>
        <taxon>Stramenopiles</taxon>
        <taxon>Ochrophyta</taxon>
        <taxon>Bolidophyceae</taxon>
        <taxon>Parmales</taxon>
        <taxon>Triparmaceae</taxon>
        <taxon>Triparma</taxon>
    </lineage>
</organism>
<evidence type="ECO:0000256" key="4">
    <source>
        <dbReference type="ARBA" id="ARBA00022432"/>
    </source>
</evidence>
<dbReference type="CDD" id="cd05015">
    <property type="entry name" value="SIS_PGI_1"/>
    <property type="match status" value="1"/>
</dbReference>
<dbReference type="EMBL" id="BRYA01001477">
    <property type="protein sequence ID" value="GMI44324.1"/>
    <property type="molecule type" value="Genomic_DNA"/>
</dbReference>
<dbReference type="FunFam" id="3.40.50.10490:FF:000048">
    <property type="entry name" value="Glucose-6-phosphate isomerase"/>
    <property type="match status" value="1"/>
</dbReference>
<evidence type="ECO:0000313" key="11">
    <source>
        <dbReference type="EMBL" id="GMI44324.1"/>
    </source>
</evidence>
<evidence type="ECO:0000256" key="1">
    <source>
        <dbReference type="ARBA" id="ARBA00004926"/>
    </source>
</evidence>
<keyword evidence="4 8" id="KW-0312">Gluconeogenesis</keyword>
<feature type="chain" id="PRO_5040834759" description="Glucose-6-phosphate isomerase" evidence="10">
    <location>
        <begin position="19"/>
        <end position="671"/>
    </location>
</feature>
<dbReference type="PROSITE" id="PS00174">
    <property type="entry name" value="P_GLUCOSE_ISOMERASE_2"/>
    <property type="match status" value="1"/>
</dbReference>
<dbReference type="GO" id="GO:0006096">
    <property type="term" value="P:glycolytic process"/>
    <property type="evidence" value="ECO:0007669"/>
    <property type="project" value="UniProtKB-KW"/>
</dbReference>
<dbReference type="InterPro" id="IPR035476">
    <property type="entry name" value="SIS_PGI_1"/>
</dbReference>
<dbReference type="PRINTS" id="PR00662">
    <property type="entry name" value="G6PISOMERASE"/>
</dbReference>
<feature type="compositionally biased region" description="Basic residues" evidence="9">
    <location>
        <begin position="662"/>
        <end position="671"/>
    </location>
</feature>
<dbReference type="SUPFAM" id="SSF53697">
    <property type="entry name" value="SIS domain"/>
    <property type="match status" value="1"/>
</dbReference>
<dbReference type="GO" id="GO:0006094">
    <property type="term" value="P:gluconeogenesis"/>
    <property type="evidence" value="ECO:0007669"/>
    <property type="project" value="UniProtKB-KW"/>
</dbReference>
<sequence length="671" mass="75705">MGLWRPSLLFSLCASTWAFTTPTNAPTYPHQLKARGTDGIATVETSKTLSLKNQINYDSDFTLSPIPLVSTTSEWAALISHADAIEKLHLKDLLQDPERSELLHTEHDGIFLDYSRQRVTAETLDLLESLASKQQLREKMDAMFRGDKINFTEKRAVLHTALRARLEDPRRPFVDGQDTVEEVHQVLEKVRDFSEAVRFGSITGYTGKQLRNVVSVGIGGSYLGPEFLHECLKTEPEGMNSALGYTLRFLSNVDPVDVERTCSELDPEETLVIIVSKTFTTAETMLNARTMRQWLWDFMGNDPDVVRKHIVACASTSATDKVRDFGIDTDNRFFQFWDWVGGRYSVCSSVGAVPISLIYGFDLFQKVLNGARNMDRHFLSAPLRENIPMIMGLIGVWNTSFLKYKMRTTLPYAEALLRLPAHIQQLDMESNGKHVTRSGQDVDYDVGEVDFGEPGTNGQHSFFQLLHMGQPVPCDFIGFIKSQHDLMVDGEKLSSHDELMSNFFAQPDALANGKNADTLRKEGVPEWQIPHRTFHGNRPSMSLLLPKLTAYRVGQIIALYEHRTAVQGFVWDLNSFDQWGVELGKKLAADVKEKLAVGRSGGQIKCDNPSSTRLLNHYVKFCEENDDDERGESLFKEGKKEKFAVQWPKGQNAFSKQPPATHHLKDHGKML</sequence>
<evidence type="ECO:0000256" key="5">
    <source>
        <dbReference type="ARBA" id="ARBA00023152"/>
    </source>
</evidence>
<protein>
    <recommendedName>
        <fullName evidence="3 8">Glucose-6-phosphate isomerase</fullName>
        <ecNumber evidence="3 8">5.3.1.9</ecNumber>
    </recommendedName>
</protein>
<dbReference type="NCBIfam" id="NF001211">
    <property type="entry name" value="PRK00179.1"/>
    <property type="match status" value="1"/>
</dbReference>
<dbReference type="InterPro" id="IPR001672">
    <property type="entry name" value="G6P_Isomerase"/>
</dbReference>
<evidence type="ECO:0000256" key="10">
    <source>
        <dbReference type="SAM" id="SignalP"/>
    </source>
</evidence>
<reference evidence="12" key="1">
    <citation type="journal article" date="2023" name="Commun. Biol.">
        <title>Genome analysis of Parmales, the sister group of diatoms, reveals the evolutionary specialization of diatoms from phago-mixotrophs to photoautotrophs.</title>
        <authorList>
            <person name="Ban H."/>
            <person name="Sato S."/>
            <person name="Yoshikawa S."/>
            <person name="Yamada K."/>
            <person name="Nakamura Y."/>
            <person name="Ichinomiya M."/>
            <person name="Sato N."/>
            <person name="Blanc-Mathieu R."/>
            <person name="Endo H."/>
            <person name="Kuwata A."/>
            <person name="Ogata H."/>
        </authorList>
    </citation>
    <scope>NUCLEOTIDE SEQUENCE [LARGE SCALE GENOMIC DNA]</scope>
</reference>
<comment type="caution">
    <text evidence="11">The sequence shown here is derived from an EMBL/GenBank/DDBJ whole genome shotgun (WGS) entry which is preliminary data.</text>
</comment>
<gene>
    <name evidence="11" type="ORF">TrCOL_g750</name>
</gene>
<dbReference type="GO" id="GO:0097367">
    <property type="term" value="F:carbohydrate derivative binding"/>
    <property type="evidence" value="ECO:0007669"/>
    <property type="project" value="InterPro"/>
</dbReference>
<dbReference type="Pfam" id="PF00342">
    <property type="entry name" value="PGI"/>
    <property type="match status" value="1"/>
</dbReference>
<dbReference type="InterPro" id="IPR046348">
    <property type="entry name" value="SIS_dom_sf"/>
</dbReference>
<evidence type="ECO:0000256" key="6">
    <source>
        <dbReference type="ARBA" id="ARBA00023235"/>
    </source>
</evidence>
<dbReference type="PROSITE" id="PS51463">
    <property type="entry name" value="P_GLUCOSE_ISOMERASE_3"/>
    <property type="match status" value="1"/>
</dbReference>
<keyword evidence="10" id="KW-0732">Signal</keyword>
<comment type="similarity">
    <text evidence="2 8">Belongs to the GPI family.</text>
</comment>
<dbReference type="EC" id="5.3.1.9" evidence="3 8"/>
<evidence type="ECO:0000256" key="2">
    <source>
        <dbReference type="ARBA" id="ARBA00006604"/>
    </source>
</evidence>
<dbReference type="GO" id="GO:0005829">
    <property type="term" value="C:cytosol"/>
    <property type="evidence" value="ECO:0007669"/>
    <property type="project" value="TreeGrafter"/>
</dbReference>
<feature type="region of interest" description="Disordered" evidence="9">
    <location>
        <begin position="651"/>
        <end position="671"/>
    </location>
</feature>
<feature type="signal peptide" evidence="10">
    <location>
        <begin position="1"/>
        <end position="18"/>
    </location>
</feature>
<dbReference type="FunFam" id="3.40.50.10490:FF:000031">
    <property type="entry name" value="Glucose-6-phosphate isomerase"/>
    <property type="match status" value="1"/>
</dbReference>
<keyword evidence="6 8" id="KW-0413">Isomerase</keyword>
<evidence type="ECO:0000256" key="7">
    <source>
        <dbReference type="ARBA" id="ARBA00029321"/>
    </source>
</evidence>
<dbReference type="InterPro" id="IPR035482">
    <property type="entry name" value="SIS_PGI_2"/>
</dbReference>
<dbReference type="GO" id="GO:0048029">
    <property type="term" value="F:monosaccharide binding"/>
    <property type="evidence" value="ECO:0007669"/>
    <property type="project" value="TreeGrafter"/>
</dbReference>
<dbReference type="PANTHER" id="PTHR11469">
    <property type="entry name" value="GLUCOSE-6-PHOSPHATE ISOMERASE"/>
    <property type="match status" value="1"/>
</dbReference>
<dbReference type="Proteomes" id="UP001165065">
    <property type="component" value="Unassembled WGS sequence"/>
</dbReference>
<dbReference type="Gene3D" id="1.10.1390.10">
    <property type="match status" value="1"/>
</dbReference>
<dbReference type="InterPro" id="IPR018189">
    <property type="entry name" value="Phosphoglucose_isomerase_CS"/>
</dbReference>
<dbReference type="CDD" id="cd05016">
    <property type="entry name" value="SIS_PGI_2"/>
    <property type="match status" value="1"/>
</dbReference>
<dbReference type="GO" id="GO:0051156">
    <property type="term" value="P:glucose 6-phosphate metabolic process"/>
    <property type="evidence" value="ECO:0007669"/>
    <property type="project" value="TreeGrafter"/>
</dbReference>
<keyword evidence="5 8" id="KW-0324">Glycolysis</keyword>
<evidence type="ECO:0000256" key="9">
    <source>
        <dbReference type="SAM" id="MobiDB-lite"/>
    </source>
</evidence>
<evidence type="ECO:0000256" key="8">
    <source>
        <dbReference type="RuleBase" id="RU000612"/>
    </source>
</evidence>
<comment type="catalytic activity">
    <reaction evidence="7 8">
        <text>alpha-D-glucose 6-phosphate = beta-D-fructose 6-phosphate</text>
        <dbReference type="Rhea" id="RHEA:11816"/>
        <dbReference type="ChEBI" id="CHEBI:57634"/>
        <dbReference type="ChEBI" id="CHEBI:58225"/>
        <dbReference type="EC" id="5.3.1.9"/>
    </reaction>
</comment>
<evidence type="ECO:0000313" key="12">
    <source>
        <dbReference type="Proteomes" id="UP001165065"/>
    </source>
</evidence>
<name>A0A9W7GEI0_9STRA</name>
<dbReference type="PROSITE" id="PS00765">
    <property type="entry name" value="P_GLUCOSE_ISOMERASE_1"/>
    <property type="match status" value="1"/>
</dbReference>
<dbReference type="AlphaFoldDB" id="A0A9W7GEI0"/>
<dbReference type="GO" id="GO:0004347">
    <property type="term" value="F:glucose-6-phosphate isomerase activity"/>
    <property type="evidence" value="ECO:0007669"/>
    <property type="project" value="UniProtKB-EC"/>
</dbReference>
<dbReference type="HAMAP" id="MF_00473">
    <property type="entry name" value="G6P_isomerase"/>
    <property type="match status" value="1"/>
</dbReference>
<evidence type="ECO:0000256" key="3">
    <source>
        <dbReference type="ARBA" id="ARBA00011952"/>
    </source>
</evidence>
<dbReference type="PANTHER" id="PTHR11469:SF1">
    <property type="entry name" value="GLUCOSE-6-PHOSPHATE ISOMERASE"/>
    <property type="match status" value="1"/>
</dbReference>
<dbReference type="OrthoDB" id="5831190at2759"/>
<dbReference type="Gene3D" id="3.40.50.10490">
    <property type="entry name" value="Glucose-6-phosphate isomerase like protein, domain 1"/>
    <property type="match status" value="2"/>
</dbReference>